<keyword evidence="1" id="KW-0732">Signal</keyword>
<comment type="caution">
    <text evidence="2">The sequence shown here is derived from an EMBL/GenBank/DDBJ whole genome shotgun (WGS) entry which is preliminary data.</text>
</comment>
<dbReference type="RefSeq" id="WP_113869519.1">
    <property type="nucleotide sequence ID" value="NZ_BAABQN010000006.1"/>
</dbReference>
<sequence length="337" mass="36102">MNKKLFLSLIAMVTILFITACGNDQADDNASTSESENGEETYTIGVTQFVEHPSLDAAYEGFQAALEEEGLNVEYDFQTAQADQNNTLPIAQNFVSDGVDLIFANATPSAQAALQATKDIPIVFTSVTDAVGSGLVESMEQPGENITGVMDLHPDAITNTVDFIDRNFEGATVGVIYNAGEQNSVAQIDTVKEAMDGTSLSLEERTVSTTAEVQQSASTLVGAADVIYIITDNTVVSALESVVGIANEQDIPLIVGEPDSLERGGFATYGIDYQTIGHRAGEMAADILTGEKTTADIPVEYPQEMQLFINKGAAQEQGVDWNDAWDEEAQFKETVKE</sequence>
<keyword evidence="3" id="KW-1185">Reference proteome</keyword>
<dbReference type="AlphaFoldDB" id="A0A366DZ79"/>
<accession>A0A366DZ79</accession>
<feature type="chain" id="PRO_5016570187" evidence="1">
    <location>
        <begin position="27"/>
        <end position="337"/>
    </location>
</feature>
<dbReference type="Gene3D" id="3.40.50.2300">
    <property type="match status" value="2"/>
</dbReference>
<dbReference type="InterPro" id="IPR007487">
    <property type="entry name" value="ABC_transpt-TYRBP-like"/>
</dbReference>
<protein>
    <submittedName>
        <fullName evidence="2">Putative ABC transport system substrate-binding protein</fullName>
    </submittedName>
</protein>
<dbReference type="SUPFAM" id="SSF53822">
    <property type="entry name" value="Periplasmic binding protein-like I"/>
    <property type="match status" value="1"/>
</dbReference>
<gene>
    <name evidence="2" type="ORF">DES48_10922</name>
</gene>
<dbReference type="PANTHER" id="PTHR35271:SF1">
    <property type="entry name" value="ABC TRANSPORTER, SUBSTRATE-BINDING LIPOPROTEIN"/>
    <property type="match status" value="1"/>
</dbReference>
<evidence type="ECO:0000313" key="2">
    <source>
        <dbReference type="EMBL" id="RBO95185.1"/>
    </source>
</evidence>
<dbReference type="OrthoDB" id="9776955at2"/>
<dbReference type="STRING" id="200904.GCA_900168775_03414"/>
<dbReference type="PANTHER" id="PTHR35271">
    <property type="entry name" value="ABC TRANSPORTER, SUBSTRATE-BINDING LIPOPROTEIN-RELATED"/>
    <property type="match status" value="1"/>
</dbReference>
<dbReference type="InterPro" id="IPR028082">
    <property type="entry name" value="Peripla_BP_I"/>
</dbReference>
<evidence type="ECO:0000256" key="1">
    <source>
        <dbReference type="SAM" id="SignalP"/>
    </source>
</evidence>
<dbReference type="Proteomes" id="UP000252254">
    <property type="component" value="Unassembled WGS sequence"/>
</dbReference>
<reference evidence="2 3" key="1">
    <citation type="submission" date="2018-06" db="EMBL/GenBank/DDBJ databases">
        <title>Genomic Encyclopedia of Type Strains, Phase IV (KMG-IV): sequencing the most valuable type-strain genomes for metagenomic binning, comparative biology and taxonomic classification.</title>
        <authorList>
            <person name="Goeker M."/>
        </authorList>
    </citation>
    <scope>NUCLEOTIDE SEQUENCE [LARGE SCALE GENOMIC DNA]</scope>
    <source>
        <strain evidence="2 3">DSM 15140</strain>
    </source>
</reference>
<proteinExistence type="predicted"/>
<dbReference type="CDD" id="cd06325">
    <property type="entry name" value="PBP1_ABC_unchar_transporter"/>
    <property type="match status" value="1"/>
</dbReference>
<feature type="signal peptide" evidence="1">
    <location>
        <begin position="1"/>
        <end position="26"/>
    </location>
</feature>
<name>A0A366DZ79_9BACI</name>
<dbReference type="Pfam" id="PF04392">
    <property type="entry name" value="ABC_sub_bind"/>
    <property type="match status" value="1"/>
</dbReference>
<evidence type="ECO:0000313" key="3">
    <source>
        <dbReference type="Proteomes" id="UP000252254"/>
    </source>
</evidence>
<dbReference type="PROSITE" id="PS51257">
    <property type="entry name" value="PROKAR_LIPOPROTEIN"/>
    <property type="match status" value="1"/>
</dbReference>
<organism evidence="2 3">
    <name type="scientific">Paraliobacillus ryukyuensis</name>
    <dbReference type="NCBI Taxonomy" id="200904"/>
    <lineage>
        <taxon>Bacteria</taxon>
        <taxon>Bacillati</taxon>
        <taxon>Bacillota</taxon>
        <taxon>Bacilli</taxon>
        <taxon>Bacillales</taxon>
        <taxon>Bacillaceae</taxon>
        <taxon>Paraliobacillus</taxon>
    </lineage>
</organism>
<dbReference type="EMBL" id="QNRI01000009">
    <property type="protein sequence ID" value="RBO95185.1"/>
    <property type="molecule type" value="Genomic_DNA"/>
</dbReference>